<comment type="caution">
    <text evidence="13">The sequence shown here is derived from an EMBL/GenBank/DDBJ whole genome shotgun (WGS) entry which is preliminary data.</text>
</comment>
<dbReference type="Gene3D" id="1.20.1530.20">
    <property type="match status" value="1"/>
</dbReference>
<evidence type="ECO:0000256" key="11">
    <source>
        <dbReference type="SAM" id="Phobius"/>
    </source>
</evidence>
<feature type="transmembrane region" description="Helical" evidence="11">
    <location>
        <begin position="191"/>
        <end position="212"/>
    </location>
</feature>
<feature type="transmembrane region" description="Helical" evidence="11">
    <location>
        <begin position="30"/>
        <end position="49"/>
    </location>
</feature>
<feature type="transmembrane region" description="Helical" evidence="11">
    <location>
        <begin position="278"/>
        <end position="298"/>
    </location>
</feature>
<evidence type="ECO:0000256" key="2">
    <source>
        <dbReference type="ARBA" id="ARBA00005551"/>
    </source>
</evidence>
<comment type="similarity">
    <text evidence="2">Belongs to the monovalent cation:proton antiporter 2 (CPA2) transporter (TC 2.A.37) family.</text>
</comment>
<feature type="transmembrane region" description="Helical" evidence="11">
    <location>
        <begin position="6"/>
        <end position="23"/>
    </location>
</feature>
<dbReference type="Pfam" id="PF00999">
    <property type="entry name" value="Na_H_Exchanger"/>
    <property type="match status" value="1"/>
</dbReference>
<keyword evidence="8 11" id="KW-1133">Transmembrane helix</keyword>
<dbReference type="InterPro" id="IPR004771">
    <property type="entry name" value="K/H_exchanger"/>
</dbReference>
<dbReference type="InterPro" id="IPR036291">
    <property type="entry name" value="NAD(P)-bd_dom_sf"/>
</dbReference>
<feature type="domain" description="RCK N-terminal" evidence="12">
    <location>
        <begin position="410"/>
        <end position="532"/>
    </location>
</feature>
<evidence type="ECO:0000256" key="7">
    <source>
        <dbReference type="ARBA" id="ARBA00022958"/>
    </source>
</evidence>
<dbReference type="InterPro" id="IPR038770">
    <property type="entry name" value="Na+/solute_symporter_sf"/>
</dbReference>
<comment type="subcellular location">
    <subcellularLocation>
        <location evidence="1">Membrane</location>
        <topology evidence="1">Multi-pass membrane protein</topology>
    </subcellularLocation>
</comment>
<evidence type="ECO:0000259" key="12">
    <source>
        <dbReference type="PROSITE" id="PS51201"/>
    </source>
</evidence>
<gene>
    <name evidence="13" type="ORF">ACFSKV_16090</name>
</gene>
<feature type="transmembrane region" description="Helical" evidence="11">
    <location>
        <begin position="335"/>
        <end position="356"/>
    </location>
</feature>
<evidence type="ECO:0000256" key="4">
    <source>
        <dbReference type="ARBA" id="ARBA00022449"/>
    </source>
</evidence>
<evidence type="ECO:0000256" key="8">
    <source>
        <dbReference type="ARBA" id="ARBA00022989"/>
    </source>
</evidence>
<dbReference type="PANTHER" id="PTHR46157:SF4">
    <property type="entry name" value="K(+) EFFLUX ANTIPORTER 3, CHLOROPLASTIC"/>
    <property type="match status" value="1"/>
</dbReference>
<feature type="transmembrane region" description="Helical" evidence="11">
    <location>
        <begin position="304"/>
        <end position="323"/>
    </location>
</feature>
<dbReference type="SUPFAM" id="SSF51735">
    <property type="entry name" value="NAD(P)-binding Rossmann-fold domains"/>
    <property type="match status" value="1"/>
</dbReference>
<dbReference type="InterPro" id="IPR003148">
    <property type="entry name" value="RCK_N"/>
</dbReference>
<evidence type="ECO:0000256" key="10">
    <source>
        <dbReference type="ARBA" id="ARBA00023136"/>
    </source>
</evidence>
<keyword evidence="10 11" id="KW-0472">Membrane</keyword>
<keyword evidence="7" id="KW-0630">Potassium</keyword>
<dbReference type="PANTHER" id="PTHR46157">
    <property type="entry name" value="K(+) EFFLUX ANTIPORTER 3, CHLOROPLASTIC"/>
    <property type="match status" value="1"/>
</dbReference>
<dbReference type="InterPro" id="IPR006153">
    <property type="entry name" value="Cation/H_exchanger_TM"/>
</dbReference>
<evidence type="ECO:0000256" key="9">
    <source>
        <dbReference type="ARBA" id="ARBA00023065"/>
    </source>
</evidence>
<evidence type="ECO:0000256" key="1">
    <source>
        <dbReference type="ARBA" id="ARBA00004141"/>
    </source>
</evidence>
<keyword evidence="3" id="KW-0813">Transport</keyword>
<evidence type="ECO:0000256" key="3">
    <source>
        <dbReference type="ARBA" id="ARBA00022448"/>
    </source>
</evidence>
<dbReference type="RefSeq" id="WP_380804977.1">
    <property type="nucleotide sequence ID" value="NZ_JBHUIV010000020.1"/>
</dbReference>
<name>A0ABW5BAD6_9BACT</name>
<reference evidence="14" key="1">
    <citation type="journal article" date="2019" name="Int. J. Syst. Evol. Microbiol.">
        <title>The Global Catalogue of Microorganisms (GCM) 10K type strain sequencing project: providing services to taxonomists for standard genome sequencing and annotation.</title>
        <authorList>
            <consortium name="The Broad Institute Genomics Platform"/>
            <consortium name="The Broad Institute Genome Sequencing Center for Infectious Disease"/>
            <person name="Wu L."/>
            <person name="Ma J."/>
        </authorList>
    </citation>
    <scope>NUCLEOTIDE SEQUENCE [LARGE SCALE GENOMIC DNA]</scope>
    <source>
        <strain evidence="14">KCTC 19812</strain>
    </source>
</reference>
<evidence type="ECO:0000313" key="13">
    <source>
        <dbReference type="EMBL" id="MFD2203098.1"/>
    </source>
</evidence>
<evidence type="ECO:0000256" key="5">
    <source>
        <dbReference type="ARBA" id="ARBA00022538"/>
    </source>
</evidence>
<feature type="transmembrane region" description="Helical" evidence="11">
    <location>
        <begin position="151"/>
        <end position="171"/>
    </location>
</feature>
<accession>A0ABW5BAD6</accession>
<feature type="transmembrane region" description="Helical" evidence="11">
    <location>
        <begin position="368"/>
        <end position="386"/>
    </location>
</feature>
<feature type="transmembrane region" description="Helical" evidence="11">
    <location>
        <begin position="86"/>
        <end position="106"/>
    </location>
</feature>
<feature type="transmembrane region" description="Helical" evidence="11">
    <location>
        <begin position="55"/>
        <end position="74"/>
    </location>
</feature>
<proteinExistence type="inferred from homology"/>
<dbReference type="Proteomes" id="UP001597414">
    <property type="component" value="Unassembled WGS sequence"/>
</dbReference>
<dbReference type="EMBL" id="JBHUIV010000020">
    <property type="protein sequence ID" value="MFD2203098.1"/>
    <property type="molecule type" value="Genomic_DNA"/>
</dbReference>
<keyword evidence="14" id="KW-1185">Reference proteome</keyword>
<keyword evidence="9" id="KW-0406">Ion transport</keyword>
<evidence type="ECO:0000256" key="6">
    <source>
        <dbReference type="ARBA" id="ARBA00022692"/>
    </source>
</evidence>
<dbReference type="Gene3D" id="3.40.50.720">
    <property type="entry name" value="NAD(P)-binding Rossmann-like Domain"/>
    <property type="match status" value="1"/>
</dbReference>
<evidence type="ECO:0000313" key="14">
    <source>
        <dbReference type="Proteomes" id="UP001597414"/>
    </source>
</evidence>
<dbReference type="Pfam" id="PF02254">
    <property type="entry name" value="TrkA_N"/>
    <property type="match status" value="1"/>
</dbReference>
<protein>
    <submittedName>
        <fullName evidence="13">Monovalent cation:proton antiporter-2 (CPA2) family protein</fullName>
    </submittedName>
</protein>
<organism evidence="13 14">
    <name type="scientific">Shivajiella indica</name>
    <dbReference type="NCBI Taxonomy" id="872115"/>
    <lineage>
        <taxon>Bacteria</taxon>
        <taxon>Pseudomonadati</taxon>
        <taxon>Bacteroidota</taxon>
        <taxon>Cytophagia</taxon>
        <taxon>Cytophagales</taxon>
        <taxon>Cyclobacteriaceae</taxon>
        <taxon>Shivajiella</taxon>
    </lineage>
</organism>
<feature type="transmembrane region" description="Helical" evidence="11">
    <location>
        <begin position="112"/>
        <end position="131"/>
    </location>
</feature>
<keyword evidence="5" id="KW-0633">Potassium transport</keyword>
<dbReference type="PROSITE" id="PS51201">
    <property type="entry name" value="RCK_N"/>
    <property type="match status" value="1"/>
</dbReference>
<feature type="transmembrane region" description="Helical" evidence="11">
    <location>
        <begin position="224"/>
        <end position="242"/>
    </location>
</feature>
<keyword evidence="4" id="KW-0050">Antiport</keyword>
<sequence length="618" mass="68025">MDGFLFQAIIYLAAAIICVPIAKKLGMGSVLGYLLAGIIIGPYLLGFIGEEGEDIMHFAEFGVVMMLFLVGLELEPAKLWQMKSMITKIGLSQVLLTTLAFFGLMVSFGFSWQIALAVSMSLSLSSTAIVLQSLKEKNQLDSAAGKNSFAVLLMQDIAVIPILAILPLLVVTVEVVSSDHHTSPMDQFPGWIQTLLVIGAVGLVVILGRYAIVPILRVIAKTRLRELFVASALLIVVGIAFLMELVGLSPALGTFLAGVVLANSEFKHELESDLDPFKGLLLGLFFIAVGASINFGLISEQAGLIFSITFGILLVKTLILIGIGKYAKLGTDQNLIFALGLSQVGEFSFVTYSFASQLQIIDKPTTEMLMAITALSMTLTPLFILINERLVLPRVGTLEKSEKEPDKVDEKHGVILVGFSHFGSTVGRFLRANGINATILDNDSDRVDLLRKMGFKVYYGDATRADLLESAGAHEAKILISAIDSPETNLILVETVKKHFPNLELMIRAKNRVDAFELMELDVPNIYREHLESSVRLGKDVLIKMGFRSHTVQRLAQSFIKYDEEALKELVKIKHDKKEYISAVRKQIEMQEQLLSSELNRKFTLNDQAWDSEIMKGR</sequence>
<keyword evidence="6 11" id="KW-0812">Transmembrane</keyword>
<dbReference type="NCBIfam" id="TIGR00932">
    <property type="entry name" value="2a37"/>
    <property type="match status" value="1"/>
</dbReference>